<evidence type="ECO:0000313" key="4">
    <source>
        <dbReference type="Proteomes" id="UP000326570"/>
    </source>
</evidence>
<dbReference type="PROSITE" id="PS51257">
    <property type="entry name" value="PROKAR_LIPOPROTEIN"/>
    <property type="match status" value="1"/>
</dbReference>
<dbReference type="Proteomes" id="UP000326570">
    <property type="component" value="Unassembled WGS sequence"/>
</dbReference>
<reference evidence="3 4" key="1">
    <citation type="submission" date="2019-09" db="EMBL/GenBank/DDBJ databases">
        <title>Genome sequence of Adhaeribacter sp. M2.</title>
        <authorList>
            <person name="Srinivasan S."/>
        </authorList>
    </citation>
    <scope>NUCLEOTIDE SEQUENCE [LARGE SCALE GENOMIC DNA]</scope>
    <source>
        <strain evidence="3 4">M2</strain>
    </source>
</reference>
<accession>A0A5N1IPF9</accession>
<gene>
    <name evidence="3" type="ORF">F0P94_13225</name>
</gene>
<organism evidence="3 4">
    <name type="scientific">Adhaeribacter soli</name>
    <dbReference type="NCBI Taxonomy" id="2607655"/>
    <lineage>
        <taxon>Bacteria</taxon>
        <taxon>Pseudomonadati</taxon>
        <taxon>Bacteroidota</taxon>
        <taxon>Cytophagia</taxon>
        <taxon>Cytophagales</taxon>
        <taxon>Hymenobacteraceae</taxon>
        <taxon>Adhaeribacter</taxon>
    </lineage>
</organism>
<name>A0A5N1IPF9_9BACT</name>
<comment type="caution">
    <text evidence="3">The sequence shown here is derived from an EMBL/GenBank/DDBJ whole genome shotgun (WGS) entry which is preliminary data.</text>
</comment>
<keyword evidence="4" id="KW-1185">Reference proteome</keyword>
<dbReference type="AlphaFoldDB" id="A0A5N1IPF9"/>
<dbReference type="RefSeq" id="WP_150904377.1">
    <property type="nucleotide sequence ID" value="NZ_VTWT01000007.1"/>
</dbReference>
<evidence type="ECO:0000256" key="1">
    <source>
        <dbReference type="SAM" id="MobiDB-lite"/>
    </source>
</evidence>
<protein>
    <recommendedName>
        <fullName evidence="5">Lipoprotein</fullName>
    </recommendedName>
</protein>
<feature type="region of interest" description="Disordered" evidence="1">
    <location>
        <begin position="48"/>
        <end position="124"/>
    </location>
</feature>
<dbReference type="EMBL" id="VTWT01000007">
    <property type="protein sequence ID" value="KAA9331767.1"/>
    <property type="molecule type" value="Genomic_DNA"/>
</dbReference>
<feature type="signal peptide" evidence="2">
    <location>
        <begin position="1"/>
        <end position="17"/>
    </location>
</feature>
<evidence type="ECO:0000313" key="3">
    <source>
        <dbReference type="EMBL" id="KAA9331767.1"/>
    </source>
</evidence>
<keyword evidence="2" id="KW-0732">Signal</keyword>
<proteinExistence type="predicted"/>
<evidence type="ECO:0000256" key="2">
    <source>
        <dbReference type="SAM" id="SignalP"/>
    </source>
</evidence>
<sequence length="162" mass="15874">MKLFSRILIAVSVLSFAACSEKGNNNASETATINDISAGSGEVQLPATADQTGVSTTSEPTLSQGVADQPAAATATGMNPPHGQPGHRCDISVGAPLNSAPSSAASAPTNSAPISTSAEVMSTPAPAPISVPTPTATAPGMNPPHGQPGHDCAIAVGAPLKK</sequence>
<feature type="compositionally biased region" description="Low complexity" evidence="1">
    <location>
        <begin position="95"/>
        <end position="118"/>
    </location>
</feature>
<feature type="compositionally biased region" description="Polar residues" evidence="1">
    <location>
        <begin position="49"/>
        <end position="66"/>
    </location>
</feature>
<feature type="chain" id="PRO_5024975406" description="Lipoprotein" evidence="2">
    <location>
        <begin position="18"/>
        <end position="162"/>
    </location>
</feature>
<evidence type="ECO:0008006" key="5">
    <source>
        <dbReference type="Google" id="ProtNLM"/>
    </source>
</evidence>